<dbReference type="Proteomes" id="UP000474228">
    <property type="component" value="Unassembled WGS sequence"/>
</dbReference>
<organism evidence="2 3">
    <name type="scientific">Streptococcus pneumoniae</name>
    <dbReference type="NCBI Taxonomy" id="1313"/>
    <lineage>
        <taxon>Bacteria</taxon>
        <taxon>Bacillati</taxon>
        <taxon>Bacillota</taxon>
        <taxon>Bacilli</taxon>
        <taxon>Lactobacillales</taxon>
        <taxon>Streptococcaceae</taxon>
        <taxon>Streptococcus</taxon>
    </lineage>
</organism>
<sequence length="91" mass="10829">MNQTEMIRLIQKVELDAIKEFKKICEENDIDFFLRGGSVLGAVKYDGFIPWDDDMDIFMLGSEREIFFQKFSQKFSDKYWIHNSQTPNYGM</sequence>
<dbReference type="InterPro" id="IPR052942">
    <property type="entry name" value="LPS_cholinephosphotransferase"/>
</dbReference>
<reference evidence="2 3" key="1">
    <citation type="submission" date="2019-11" db="EMBL/GenBank/DDBJ databases">
        <title>Growth characteristics of pneumococcus vary with the chemical composition of the capsule and with environmental conditions.</title>
        <authorList>
            <person name="Tothpal A."/>
            <person name="Desobry K."/>
            <person name="Joshi S."/>
            <person name="Wyllie A.L."/>
            <person name="Weinberger D.M."/>
        </authorList>
    </citation>
    <scope>NUCLEOTIDE SEQUENCE [LARGE SCALE GENOMIC DNA]</scope>
    <source>
        <strain evidence="3">pnumococcus22F</strain>
    </source>
</reference>
<gene>
    <name evidence="2" type="ORF">GM539_12150</name>
</gene>
<evidence type="ECO:0000313" key="3">
    <source>
        <dbReference type="Proteomes" id="UP000474228"/>
    </source>
</evidence>
<dbReference type="RefSeq" id="WP_196301379.1">
    <property type="nucleotide sequence ID" value="NZ_WNHJ01000281.1"/>
</dbReference>
<dbReference type="PANTHER" id="PTHR43404:SF2">
    <property type="entry name" value="LIPOPOLYSACCHARIDE CHOLINEPHOSPHOTRANSFERASE LICD"/>
    <property type="match status" value="1"/>
</dbReference>
<keyword evidence="2" id="KW-0808">Transferase</keyword>
<comment type="caution">
    <text evidence="2">The sequence shown here is derived from an EMBL/GenBank/DDBJ whole genome shotgun (WGS) entry which is preliminary data.</text>
</comment>
<proteinExistence type="predicted"/>
<evidence type="ECO:0000259" key="1">
    <source>
        <dbReference type="Pfam" id="PF04991"/>
    </source>
</evidence>
<protein>
    <submittedName>
        <fullName evidence="2">Lipopolysaccharide cholinephosphotransferase</fullName>
    </submittedName>
</protein>
<dbReference type="Pfam" id="PF04991">
    <property type="entry name" value="LicD"/>
    <property type="match status" value="1"/>
</dbReference>
<feature type="domain" description="LicD/FKTN/FKRP nucleotidyltransferase" evidence="1">
    <location>
        <begin position="25"/>
        <end position="78"/>
    </location>
</feature>
<dbReference type="GO" id="GO:0016740">
    <property type="term" value="F:transferase activity"/>
    <property type="evidence" value="ECO:0007669"/>
    <property type="project" value="UniProtKB-KW"/>
</dbReference>
<accession>A0A6G2D677</accession>
<dbReference type="InterPro" id="IPR007074">
    <property type="entry name" value="LicD/FKTN/FKRP_NTP_transf"/>
</dbReference>
<evidence type="ECO:0000313" key="2">
    <source>
        <dbReference type="EMBL" id="MTV64096.1"/>
    </source>
</evidence>
<name>A0A6G2D677_STREE</name>
<dbReference type="AlphaFoldDB" id="A0A6G2D677"/>
<dbReference type="GO" id="GO:0009100">
    <property type="term" value="P:glycoprotein metabolic process"/>
    <property type="evidence" value="ECO:0007669"/>
    <property type="project" value="UniProtKB-ARBA"/>
</dbReference>
<dbReference type="PANTHER" id="PTHR43404">
    <property type="entry name" value="LIPOPOLYSACCHARIDE CHOLINEPHOSPHOTRANSFERASE LICD"/>
    <property type="match status" value="1"/>
</dbReference>
<feature type="non-terminal residue" evidence="2">
    <location>
        <position position="91"/>
    </location>
</feature>
<dbReference type="EMBL" id="WNHJ01000281">
    <property type="protein sequence ID" value="MTV64096.1"/>
    <property type="molecule type" value="Genomic_DNA"/>
</dbReference>